<keyword evidence="3" id="KW-1185">Reference proteome</keyword>
<gene>
    <name evidence="2" type="ORF">PEVE_00019921</name>
</gene>
<sequence>MDRRFLDACGLETHDSLSNELDTIRSEYFGLDLNNSSDSEGPDVTADETSGLSIAGSSTQGNDRVTPVLGQSSTNDDDFITPVRSLLETGCGCRYGKNQSPCIQSFSLEEHYGIAPHRLNCIELSSTELDLVVLGALQSHMNFSLANKHQKMNYFFRGVQVCKTTFLFVYSIGKCRLDNLKTHLNNHGAVPRTHGNTSRLPKNTLEHEDLDRTVTFIKNFATDQGVSLPGRAPNFKNLKVQLLPSSESTASVWRQYKKASEEKNVKIEFQILKDPAVKSTAHNLPRVIVPVGLNEERKRYLYREIRNFCRPGTENLVAPAP</sequence>
<dbReference type="PANTHER" id="PTHR34415">
    <property type="entry name" value="INTEGRASE CATALYTIC DOMAIN-CONTAINING PROTEIN"/>
    <property type="match status" value="1"/>
</dbReference>
<feature type="compositionally biased region" description="Polar residues" evidence="1">
    <location>
        <begin position="47"/>
        <end position="72"/>
    </location>
</feature>
<name>A0ABN8SE33_9CNID</name>
<proteinExistence type="predicted"/>
<comment type="caution">
    <text evidence="2">The sequence shown here is derived from an EMBL/GenBank/DDBJ whole genome shotgun (WGS) entry which is preliminary data.</text>
</comment>
<evidence type="ECO:0000313" key="2">
    <source>
        <dbReference type="EMBL" id="CAH3189952.1"/>
    </source>
</evidence>
<dbReference type="Proteomes" id="UP001159427">
    <property type="component" value="Unassembled WGS sequence"/>
</dbReference>
<feature type="region of interest" description="Disordered" evidence="1">
    <location>
        <begin position="35"/>
        <end position="72"/>
    </location>
</feature>
<organism evidence="2 3">
    <name type="scientific">Porites evermanni</name>
    <dbReference type="NCBI Taxonomy" id="104178"/>
    <lineage>
        <taxon>Eukaryota</taxon>
        <taxon>Metazoa</taxon>
        <taxon>Cnidaria</taxon>
        <taxon>Anthozoa</taxon>
        <taxon>Hexacorallia</taxon>
        <taxon>Scleractinia</taxon>
        <taxon>Fungiina</taxon>
        <taxon>Poritidae</taxon>
        <taxon>Porites</taxon>
    </lineage>
</organism>
<reference evidence="2 3" key="1">
    <citation type="submission" date="2022-05" db="EMBL/GenBank/DDBJ databases">
        <authorList>
            <consortium name="Genoscope - CEA"/>
            <person name="William W."/>
        </authorList>
    </citation>
    <scope>NUCLEOTIDE SEQUENCE [LARGE SCALE GENOMIC DNA]</scope>
</reference>
<dbReference type="EMBL" id="CALNXI010002682">
    <property type="protein sequence ID" value="CAH3189952.1"/>
    <property type="molecule type" value="Genomic_DNA"/>
</dbReference>
<evidence type="ECO:0000256" key="1">
    <source>
        <dbReference type="SAM" id="MobiDB-lite"/>
    </source>
</evidence>
<evidence type="ECO:0000313" key="3">
    <source>
        <dbReference type="Proteomes" id="UP001159427"/>
    </source>
</evidence>
<protein>
    <submittedName>
        <fullName evidence="2">Uncharacterized protein</fullName>
    </submittedName>
</protein>
<dbReference type="PANTHER" id="PTHR34415:SF1">
    <property type="entry name" value="INTEGRASE CATALYTIC DOMAIN-CONTAINING PROTEIN"/>
    <property type="match status" value="1"/>
</dbReference>
<accession>A0ABN8SE33</accession>